<protein>
    <submittedName>
        <fullName evidence="11">Disease resistance protein RGA3</fullName>
    </submittedName>
</protein>
<feature type="domain" description="R13L1/DRL21-like LRR repeat region" evidence="10">
    <location>
        <begin position="672"/>
        <end position="806"/>
    </location>
</feature>
<keyword evidence="2" id="KW-0433">Leucine-rich repeat</keyword>
<evidence type="ECO:0000256" key="6">
    <source>
        <dbReference type="ARBA" id="ARBA00022840"/>
    </source>
</evidence>
<evidence type="ECO:0000256" key="1">
    <source>
        <dbReference type="ARBA" id="ARBA00008894"/>
    </source>
</evidence>
<dbReference type="PANTHER" id="PTHR36766">
    <property type="entry name" value="PLANT BROAD-SPECTRUM MILDEW RESISTANCE PROTEIN RPW8"/>
    <property type="match status" value="1"/>
</dbReference>
<gene>
    <name evidence="11" type="ORF">Salat_1710100</name>
</gene>
<evidence type="ECO:0000256" key="2">
    <source>
        <dbReference type="ARBA" id="ARBA00022614"/>
    </source>
</evidence>
<feature type="domain" description="Disease resistance protein winged helix" evidence="9">
    <location>
        <begin position="432"/>
        <end position="503"/>
    </location>
</feature>
<dbReference type="PANTHER" id="PTHR36766:SF70">
    <property type="entry name" value="DISEASE RESISTANCE PROTEIN RGA4"/>
    <property type="match status" value="1"/>
</dbReference>
<dbReference type="EMBL" id="JACGWO010000006">
    <property type="protein sequence ID" value="KAK4425162.1"/>
    <property type="molecule type" value="Genomic_DNA"/>
</dbReference>
<dbReference type="Gene3D" id="1.10.8.430">
    <property type="entry name" value="Helical domain of apoptotic protease-activating factors"/>
    <property type="match status" value="1"/>
</dbReference>
<evidence type="ECO:0000256" key="5">
    <source>
        <dbReference type="ARBA" id="ARBA00022821"/>
    </source>
</evidence>
<dbReference type="Proteomes" id="UP001293254">
    <property type="component" value="Unassembled WGS sequence"/>
</dbReference>
<keyword evidence="6" id="KW-0067">ATP-binding</keyword>
<feature type="domain" description="NB-ARC" evidence="7">
    <location>
        <begin position="174"/>
        <end position="348"/>
    </location>
</feature>
<sequence>MEAAVVGAVVGVSIRILLDNLLLIPVEQITIFWGLKKDLKKLRNSFLMIQDFLDDAEMQQVSNKAVKRWLKKLEAVAYDADNVLDELNYEVLRRNMKLNKVHAFFSRSNPIAFRRKMANKIRNINEELELINKDATGFGLQMRLVAPTPSAGSNIIDGRETDSYTADPVVLGREDDVSRIVEMLITSPAEQMLSVLPIVGMGGLGKTTLARQVYNNEVIKTHFQQRIWVYVSQNFDAIVLFKKILESLTEESIEYGSTREDLLKKIKKRSEGKRYLLVLDDVWNEEMEKWDDFKNSLLGISSGRSHGIIVTTRSDKVSSIVKTLSVHKLESLSEDNCWSIIKAKAFREGDIIPPEFETIGKNIAERCQGLPLAAKVVGGMLLDKSKDEWLSIEDTWLSNLGGDGNTISKILKLSFDRLSPPSLKKCFACCSIFPKYVWVSPEDLIELWMAEGFLQADHGNDMETMGNKFFNLLLQNSLLQVVKRDEDGKIVFCNMHDLVHDLACSVLGAKSIGTNGNVPDELYQARYITLKSFGDKSCAISKEEAKHVRALFMECKVFHNMLDFKSLHVLILTGEDLKQLPSSIGKLIHLRLIDTTLSRIEYLPDSICKLHYLETIRVDETYFKKLPNTLKYLCNLRHLHIPNIKLPLDIGTLTSLQTLPYFQVGHEKGWGIVELGSLKNLKGTLEIHNLEKVCDKEEAKNAHLFQKTNILKLKFAWSELREGDINDENVLEGLQPHPNLKSLEIDGFKGRNFPLWILKMAVHDDLEGHWIRFNHLIEIRLTNCKECEEIPMLGHLPYLKRLYLHDLPNVRSIDSSFYGIDNYSTSSSSNNQVQRETITLFPVLEKLELCKMSNLIEWREAELPTCLGLIVFPCLEYLKITECRKLMGSPSHFPYLKELEISAIDNALPLTNIYENKLLSLTKLKLDKVDGLVCLPNCLFYNNQNLSDISIKDCPNLTHLVPSFGDGKVSLKTFEVQNCLNLRILPNDLHSLSSLEILIIMNCPNLKSIPYPSGEQTRGFTNLRMLDVEWCEALTSLPCEMIASCAASLELLGLVGLSSLTNFAEVFRLVPKMPRLAHLGISAVPKFTYSPMEIGSFGNLHTLHVTPLKDSLDLASFEEFLDVLLQG</sequence>
<dbReference type="FunFam" id="3.40.50.300:FF:001091">
    <property type="entry name" value="Probable disease resistance protein At1g61300"/>
    <property type="match status" value="1"/>
</dbReference>
<dbReference type="Gene3D" id="1.20.5.4130">
    <property type="match status" value="1"/>
</dbReference>
<dbReference type="PRINTS" id="PR00364">
    <property type="entry name" value="DISEASERSIST"/>
</dbReference>
<dbReference type="InterPro" id="IPR038005">
    <property type="entry name" value="RX-like_CC"/>
</dbReference>
<reference evidence="11" key="1">
    <citation type="submission" date="2020-06" db="EMBL/GenBank/DDBJ databases">
        <authorList>
            <person name="Li T."/>
            <person name="Hu X."/>
            <person name="Zhang T."/>
            <person name="Song X."/>
            <person name="Zhang H."/>
            <person name="Dai N."/>
            <person name="Sheng W."/>
            <person name="Hou X."/>
            <person name="Wei L."/>
        </authorList>
    </citation>
    <scope>NUCLEOTIDE SEQUENCE</scope>
    <source>
        <strain evidence="11">3651</strain>
        <tissue evidence="11">Leaf</tissue>
    </source>
</reference>
<feature type="domain" description="Disease resistance N-terminal" evidence="8">
    <location>
        <begin position="15"/>
        <end position="101"/>
    </location>
</feature>
<dbReference type="Pfam" id="PF18052">
    <property type="entry name" value="Rx_N"/>
    <property type="match status" value="1"/>
</dbReference>
<evidence type="ECO:0000256" key="3">
    <source>
        <dbReference type="ARBA" id="ARBA00022737"/>
    </source>
</evidence>
<dbReference type="InterPro" id="IPR058922">
    <property type="entry name" value="WHD_DRP"/>
</dbReference>
<dbReference type="InterPro" id="IPR041118">
    <property type="entry name" value="Rx_N"/>
</dbReference>
<dbReference type="Pfam" id="PF00931">
    <property type="entry name" value="NB-ARC"/>
    <property type="match status" value="1"/>
</dbReference>
<dbReference type="InterPro" id="IPR032675">
    <property type="entry name" value="LRR_dom_sf"/>
</dbReference>
<dbReference type="SUPFAM" id="SSF52058">
    <property type="entry name" value="L domain-like"/>
    <property type="match status" value="1"/>
</dbReference>
<dbReference type="InterPro" id="IPR027417">
    <property type="entry name" value="P-loop_NTPase"/>
</dbReference>
<organism evidence="11 12">
    <name type="scientific">Sesamum alatum</name>
    <dbReference type="NCBI Taxonomy" id="300844"/>
    <lineage>
        <taxon>Eukaryota</taxon>
        <taxon>Viridiplantae</taxon>
        <taxon>Streptophyta</taxon>
        <taxon>Embryophyta</taxon>
        <taxon>Tracheophyta</taxon>
        <taxon>Spermatophyta</taxon>
        <taxon>Magnoliopsida</taxon>
        <taxon>eudicotyledons</taxon>
        <taxon>Gunneridae</taxon>
        <taxon>Pentapetalae</taxon>
        <taxon>asterids</taxon>
        <taxon>lamiids</taxon>
        <taxon>Lamiales</taxon>
        <taxon>Pedaliaceae</taxon>
        <taxon>Sesamum</taxon>
    </lineage>
</organism>
<evidence type="ECO:0000313" key="11">
    <source>
        <dbReference type="EMBL" id="KAK4425162.1"/>
    </source>
</evidence>
<dbReference type="SUPFAM" id="SSF52540">
    <property type="entry name" value="P-loop containing nucleoside triphosphate hydrolases"/>
    <property type="match status" value="1"/>
</dbReference>
<evidence type="ECO:0000259" key="10">
    <source>
        <dbReference type="Pfam" id="PF25019"/>
    </source>
</evidence>
<dbReference type="SUPFAM" id="SSF52047">
    <property type="entry name" value="RNI-like"/>
    <property type="match status" value="1"/>
</dbReference>
<keyword evidence="12" id="KW-1185">Reference proteome</keyword>
<dbReference type="GO" id="GO:0005524">
    <property type="term" value="F:ATP binding"/>
    <property type="evidence" value="ECO:0007669"/>
    <property type="project" value="UniProtKB-KW"/>
</dbReference>
<dbReference type="Gene3D" id="1.10.10.10">
    <property type="entry name" value="Winged helix-like DNA-binding domain superfamily/Winged helix DNA-binding domain"/>
    <property type="match status" value="1"/>
</dbReference>
<name>A0AAE2CK60_9LAMI</name>
<accession>A0AAE2CK60</accession>
<keyword evidence="5" id="KW-0611">Plant defense</keyword>
<dbReference type="AlphaFoldDB" id="A0AAE2CK60"/>
<dbReference type="InterPro" id="IPR002182">
    <property type="entry name" value="NB-ARC"/>
</dbReference>
<dbReference type="Gene3D" id="3.80.10.10">
    <property type="entry name" value="Ribonuclease Inhibitor"/>
    <property type="match status" value="3"/>
</dbReference>
<evidence type="ECO:0000313" key="12">
    <source>
        <dbReference type="Proteomes" id="UP001293254"/>
    </source>
</evidence>
<proteinExistence type="inferred from homology"/>
<dbReference type="InterPro" id="IPR056789">
    <property type="entry name" value="LRR_R13L1-DRL21"/>
</dbReference>
<evidence type="ECO:0000259" key="7">
    <source>
        <dbReference type="Pfam" id="PF00931"/>
    </source>
</evidence>
<dbReference type="InterPro" id="IPR042197">
    <property type="entry name" value="Apaf_helical"/>
</dbReference>
<dbReference type="FunFam" id="1.10.10.10:FF:000322">
    <property type="entry name" value="Probable disease resistance protein At1g63360"/>
    <property type="match status" value="1"/>
</dbReference>
<dbReference type="Pfam" id="PF23559">
    <property type="entry name" value="WHD_DRP"/>
    <property type="match status" value="1"/>
</dbReference>
<dbReference type="GO" id="GO:0043531">
    <property type="term" value="F:ADP binding"/>
    <property type="evidence" value="ECO:0007669"/>
    <property type="project" value="InterPro"/>
</dbReference>
<evidence type="ECO:0000259" key="9">
    <source>
        <dbReference type="Pfam" id="PF23559"/>
    </source>
</evidence>
<evidence type="ECO:0000256" key="4">
    <source>
        <dbReference type="ARBA" id="ARBA00022741"/>
    </source>
</evidence>
<evidence type="ECO:0000259" key="8">
    <source>
        <dbReference type="Pfam" id="PF18052"/>
    </source>
</evidence>
<comment type="caution">
    <text evidence="11">The sequence shown here is derived from an EMBL/GenBank/DDBJ whole genome shotgun (WGS) entry which is preliminary data.</text>
</comment>
<dbReference type="Gene3D" id="3.40.50.300">
    <property type="entry name" value="P-loop containing nucleotide triphosphate hydrolases"/>
    <property type="match status" value="1"/>
</dbReference>
<dbReference type="Pfam" id="PF25019">
    <property type="entry name" value="LRR_R13L1-DRL21"/>
    <property type="match status" value="1"/>
</dbReference>
<dbReference type="CDD" id="cd14798">
    <property type="entry name" value="RX-CC_like"/>
    <property type="match status" value="1"/>
</dbReference>
<keyword evidence="4" id="KW-0547">Nucleotide-binding</keyword>
<dbReference type="GO" id="GO:0051607">
    <property type="term" value="P:defense response to virus"/>
    <property type="evidence" value="ECO:0007669"/>
    <property type="project" value="UniProtKB-ARBA"/>
</dbReference>
<comment type="similarity">
    <text evidence="1">Belongs to the disease resistance NB-LRR family.</text>
</comment>
<reference evidence="11" key="2">
    <citation type="journal article" date="2024" name="Plant">
        <title>Genomic evolution and insights into agronomic trait innovations of Sesamum species.</title>
        <authorList>
            <person name="Miao H."/>
            <person name="Wang L."/>
            <person name="Qu L."/>
            <person name="Liu H."/>
            <person name="Sun Y."/>
            <person name="Le M."/>
            <person name="Wang Q."/>
            <person name="Wei S."/>
            <person name="Zheng Y."/>
            <person name="Lin W."/>
            <person name="Duan Y."/>
            <person name="Cao H."/>
            <person name="Xiong S."/>
            <person name="Wang X."/>
            <person name="Wei L."/>
            <person name="Li C."/>
            <person name="Ma Q."/>
            <person name="Ju M."/>
            <person name="Zhao R."/>
            <person name="Li G."/>
            <person name="Mu C."/>
            <person name="Tian Q."/>
            <person name="Mei H."/>
            <person name="Zhang T."/>
            <person name="Gao T."/>
            <person name="Zhang H."/>
        </authorList>
    </citation>
    <scope>NUCLEOTIDE SEQUENCE</scope>
    <source>
        <strain evidence="11">3651</strain>
    </source>
</reference>
<dbReference type="InterPro" id="IPR036388">
    <property type="entry name" value="WH-like_DNA-bd_sf"/>
</dbReference>
<keyword evidence="3" id="KW-0677">Repeat</keyword>